<dbReference type="InterPro" id="IPR041033">
    <property type="entry name" value="SpaA_PFL_dom_1"/>
</dbReference>
<evidence type="ECO:0000256" key="1">
    <source>
        <dbReference type="ARBA" id="ARBA00004613"/>
    </source>
</evidence>
<proteinExistence type="predicted"/>
<protein>
    <recommendedName>
        <fullName evidence="8">SdrD B-like protein</fullName>
    </recommendedName>
</protein>
<dbReference type="InterPro" id="IPR033764">
    <property type="entry name" value="Sdr_B"/>
</dbReference>
<dbReference type="GO" id="GO:0005576">
    <property type="term" value="C:extracellular region"/>
    <property type="evidence" value="ECO:0007669"/>
    <property type="project" value="UniProtKB-SubCell"/>
</dbReference>
<dbReference type="InterPro" id="IPR013783">
    <property type="entry name" value="Ig-like_fold"/>
</dbReference>
<name>A0A0S2LXY3_9MICC</name>
<dbReference type="GO" id="GO:0005975">
    <property type="term" value="P:carbohydrate metabolic process"/>
    <property type="evidence" value="ECO:0007669"/>
    <property type="project" value="UniProtKB-ARBA"/>
</dbReference>
<dbReference type="Pfam" id="PF17210">
    <property type="entry name" value="SdrD_B"/>
    <property type="match status" value="5"/>
</dbReference>
<evidence type="ECO:0008006" key="8">
    <source>
        <dbReference type="Google" id="ProtNLM"/>
    </source>
</evidence>
<sequence length="1608" mass="168914">MPLSLTGNGTNKLARGWLAALAGAIAIALTFASLIGVGTGEAAAATPGITTTVTVGGVTYNGTPVVSEGQVVTMNMQYSQDVVPGSTVTISLGANVTLGDVPAGNEQIESITKDPSDSNKVLVKFKDPLPDTVQGLLSFNFSMNQVNGSSKEKIVWTVDGEEKSLDVIIKNNGDDFANVNDYQSKSVSNNGNLGRFVSYNAASGKVTLATGVIGAPITYTLNVDTKAAKAGYIIADALPAGMTYKSGSFTGTQTTWDTNGLNKAVGDVAFAPTIANNTFSGQLDLPASSMTTINYSAHVADEAARVALEAQLQAAADKVTGPAGGNYNVNLKNTVTFGNSGTKEATVSIGGKVTGVEGPGVGAAFTKDANWLNKDVEPQTDGSLVPPADVTYTLNTNLTQWDGSNVLKTLTSNVVISDKLPAQASWNTADAAFLTSNGIDLEKIDPVAAAVFAGDEYVGKYFVDGQSLFINVGKDNALISAVAVKAHINSVTGLNKEGTAVPGETKQKLTNRGEWSYSNGLGKQQTGFNREAFLFSYTESADGFNAPDYFKKETVNKDVVAKPGESIKVDYKFTVGAGKGIDLTKSSIVDYVDTNIYDISDLDAVKAAIAAKYAGSRVMGGELFDVTLNGDGNLAIALNDAGIAKVTEWGIDKAFELTLTLVSKPIAGKQTLRIKNKATLFGEGNKALFWSEVRMEATTYGDEAEIRKTVRDTLNTEWTQNLRAEVDAQGNLISDQFVYNVALVPHGKYTGVPIFDVVDVLPEGLEFVGFVTDDHVDDRANPTRGVQDLVGNVQARFEDPTGAAPSGKVVLFQKEGTNLDASKGDPAANILVRIKAFSIDEAIINSIGSTKATITPSNGYPLSIAKVNAEDPEAVISDTAAHFQILDAELKVVVDNVFVEDGALRVTDDEGKTKNVKVATPGTYTVKEIKAPAGYKLSTQTIQVVVGNDGSSDAVAFPNEPVDASYAVGDFVWVDANKNGLQDDAEVLEGVTVTLLDGAGKTVATTETDAAGRYMFDELPAGEYQIKFELTTAQSAIYDFTTSNAQANAKDADDSDANPATGLTVKFALDDTNVALTKDYRFDFAATEGIDPTWDAGVIVKPSVSIGDFVWVDSNRDGLQSEDEPGIKDVVLAITGPDGKAVTDVFGKAVVSVKTDDKGAYTFVNLPVLKAGESYTVTIDQDASKVALAPYVPTLAGAGDDRKVDSSTWTATSTALTMDGDRDQSLDFGFVLPKVSVGDFVWVDSNRDGLQSVGEPGIKGVVLAITGPDGKAVTDVFGKAVVSVKSDDTGAYTFVDLPVLKAGESYTVTIDQDASKVALAPYVPTLAGAGDDRKVDSSTWTATSTALTMDGDRDQSLDFGFVLPKVSVGDYVWVDSNRDGLQSVGEPGIKDVVLAITGPNGKAVTDVFGKAVVSVKTDDTGAYTFVDLPVLKAGESYTVSIDKDGSKEALAPYIPTIETEGNREGDSSTWTATSTGLTMDGDRDQSLDLGFVLPKVSVGDYVWVDSNRDGLQSVGEPGIKDVVLAITGPNGKAVTDVFGKAVVSVKTDDTGAYTFVDLPVLKAGESYTVSIDKDGSKEALAPYIPTIETEGNREGDSGLPRLCLTPDL</sequence>
<feature type="domain" description="SD-repeat containing protein B" evidence="4">
    <location>
        <begin position="1236"/>
        <end position="1361"/>
    </location>
</feature>
<feature type="domain" description="SD-repeat containing protein B" evidence="4">
    <location>
        <begin position="1367"/>
        <end position="1491"/>
    </location>
</feature>
<feature type="domain" description="SD-repeat containing protein B" evidence="4">
    <location>
        <begin position="1497"/>
        <end position="1574"/>
    </location>
</feature>
<feature type="domain" description="SpaA-like prealbumin fold" evidence="5">
    <location>
        <begin position="881"/>
        <end position="956"/>
    </location>
</feature>
<reference evidence="7" key="1">
    <citation type="submission" date="2015-11" db="EMBL/GenBank/DDBJ databases">
        <authorList>
            <person name="Kumar R."/>
            <person name="Singh D."/>
            <person name="Swarnkar M.K."/>
            <person name="Singh A.K."/>
            <person name="Kumar S."/>
        </authorList>
    </citation>
    <scope>NUCLEOTIDE SEQUENCE [LARGE SCALE GENOMIC DNA]</scope>
    <source>
        <strain evidence="7">ERGS4:06</strain>
    </source>
</reference>
<reference evidence="6 7" key="2">
    <citation type="journal article" date="2016" name="J. Biotechnol.">
        <title>Complete genome sequence of Arthrobacter alpinus ERGS4:06, a yellow pigmented bacterium tolerant to cold and radiations isolated from Sikkim Himalaya.</title>
        <authorList>
            <person name="Kumar R."/>
            <person name="Singh D."/>
            <person name="Swarnkar M.K."/>
            <person name="Singh A.K."/>
            <person name="Kumar S."/>
        </authorList>
    </citation>
    <scope>NUCLEOTIDE SEQUENCE [LARGE SCALE GENOMIC DNA]</scope>
    <source>
        <strain evidence="6 7">ERGS4:06</strain>
    </source>
</reference>
<dbReference type="PANTHER" id="PTHR23303">
    <property type="entry name" value="CARBOXYPEPTIDASE REGULATORY REGION-CONTAINING"/>
    <property type="match status" value="1"/>
</dbReference>
<keyword evidence="2" id="KW-0964">Secreted</keyword>
<comment type="subcellular location">
    <subcellularLocation>
        <location evidence="1">Secreted</location>
    </subcellularLocation>
</comment>
<evidence type="ECO:0000256" key="2">
    <source>
        <dbReference type="ARBA" id="ARBA00022525"/>
    </source>
</evidence>
<evidence type="ECO:0000259" key="5">
    <source>
        <dbReference type="Pfam" id="PF17802"/>
    </source>
</evidence>
<dbReference type="PANTHER" id="PTHR23303:SF15">
    <property type="entry name" value="COLOSSIN-A"/>
    <property type="match status" value="1"/>
</dbReference>
<dbReference type="Gene3D" id="2.60.40.10">
    <property type="entry name" value="Immunoglobulins"/>
    <property type="match status" value="6"/>
</dbReference>
<dbReference type="SUPFAM" id="SSF117074">
    <property type="entry name" value="Hypothetical protein PA1324"/>
    <property type="match status" value="5"/>
</dbReference>
<feature type="domain" description="SD-repeat containing protein B" evidence="4">
    <location>
        <begin position="1105"/>
        <end position="1230"/>
    </location>
</feature>
<evidence type="ECO:0000259" key="4">
    <source>
        <dbReference type="Pfam" id="PF17210"/>
    </source>
</evidence>
<dbReference type="InterPro" id="IPR051417">
    <property type="entry name" value="SDr/BOS_complex"/>
</dbReference>
<keyword evidence="3" id="KW-0732">Signal</keyword>
<gene>
    <name evidence="6" type="ORF">AS189_07335</name>
</gene>
<evidence type="ECO:0000313" key="6">
    <source>
        <dbReference type="EMBL" id="ALO66339.1"/>
    </source>
</evidence>
<feature type="domain" description="SD-repeat containing protein B" evidence="4">
    <location>
        <begin position="967"/>
        <end position="1077"/>
    </location>
</feature>
<dbReference type="Pfam" id="PF17802">
    <property type="entry name" value="SpaA"/>
    <property type="match status" value="1"/>
</dbReference>
<evidence type="ECO:0000313" key="7">
    <source>
        <dbReference type="Proteomes" id="UP000059574"/>
    </source>
</evidence>
<evidence type="ECO:0000256" key="3">
    <source>
        <dbReference type="ARBA" id="ARBA00022729"/>
    </source>
</evidence>
<dbReference type="Proteomes" id="UP000059574">
    <property type="component" value="Chromosome"/>
</dbReference>
<organism evidence="6 7">
    <name type="scientific">Arthrobacter alpinus</name>
    <dbReference type="NCBI Taxonomy" id="656366"/>
    <lineage>
        <taxon>Bacteria</taxon>
        <taxon>Bacillati</taxon>
        <taxon>Actinomycetota</taxon>
        <taxon>Actinomycetes</taxon>
        <taxon>Micrococcales</taxon>
        <taxon>Micrococcaceae</taxon>
        <taxon>Arthrobacter</taxon>
    </lineage>
</organism>
<accession>A0A0S2LXY3</accession>
<dbReference type="EMBL" id="CP013200">
    <property type="protein sequence ID" value="ALO66339.1"/>
    <property type="molecule type" value="Genomic_DNA"/>
</dbReference>